<dbReference type="PANTHER" id="PTHR44520">
    <property type="entry name" value="RESPONSE REGULATOR RCP1-RELATED"/>
    <property type="match status" value="1"/>
</dbReference>
<feature type="modified residue" description="4-aspartylphosphate" evidence="1">
    <location>
        <position position="72"/>
    </location>
</feature>
<dbReference type="SMART" id="SM00448">
    <property type="entry name" value="REC"/>
    <property type="match status" value="1"/>
</dbReference>
<evidence type="ECO:0000259" key="2">
    <source>
        <dbReference type="PROSITE" id="PS50110"/>
    </source>
</evidence>
<keyword evidence="4" id="KW-1185">Reference proteome</keyword>
<dbReference type="InterPro" id="IPR001789">
    <property type="entry name" value="Sig_transdc_resp-reg_receiver"/>
</dbReference>
<protein>
    <submittedName>
        <fullName evidence="3">Response regulator</fullName>
    </submittedName>
</protein>
<dbReference type="PROSITE" id="PS50110">
    <property type="entry name" value="RESPONSE_REGULATORY"/>
    <property type="match status" value="1"/>
</dbReference>
<proteinExistence type="predicted"/>
<accession>A0A7K0EIH6</accession>
<dbReference type="Gene3D" id="3.40.50.2300">
    <property type="match status" value="1"/>
</dbReference>
<dbReference type="InterPro" id="IPR052893">
    <property type="entry name" value="TCS_response_regulator"/>
</dbReference>
<evidence type="ECO:0000313" key="3">
    <source>
        <dbReference type="EMBL" id="MRS61650.1"/>
    </source>
</evidence>
<dbReference type="GO" id="GO:0000160">
    <property type="term" value="P:phosphorelay signal transduction system"/>
    <property type="evidence" value="ECO:0007669"/>
    <property type="project" value="InterPro"/>
</dbReference>
<dbReference type="InterPro" id="IPR011006">
    <property type="entry name" value="CheY-like_superfamily"/>
</dbReference>
<sequence>MPNLTQSTRNPQKISILVIEDDADEQIIIRRAIGEAFQQVDVMLADGPVKALDYLNHCITTSLRVPHLILLDLYLPDREDGWRLLAEIRALAPRLRRLPIVVLSRSDSPEDIRTSYDRGVNAYMVKPESFERWVQYLQTLKDYWLNTATLPDQRFFP</sequence>
<dbReference type="Proteomes" id="UP000441754">
    <property type="component" value="Unassembled WGS sequence"/>
</dbReference>
<organism evidence="3 4">
    <name type="scientific">Larkinella terrae</name>
    <dbReference type="NCBI Taxonomy" id="2025311"/>
    <lineage>
        <taxon>Bacteria</taxon>
        <taxon>Pseudomonadati</taxon>
        <taxon>Bacteroidota</taxon>
        <taxon>Cytophagia</taxon>
        <taxon>Cytophagales</taxon>
        <taxon>Spirosomataceae</taxon>
        <taxon>Larkinella</taxon>
    </lineage>
</organism>
<evidence type="ECO:0000256" key="1">
    <source>
        <dbReference type="PROSITE-ProRule" id="PRU00169"/>
    </source>
</evidence>
<keyword evidence="1" id="KW-0597">Phosphoprotein</keyword>
<dbReference type="EMBL" id="WJXZ01000005">
    <property type="protein sequence ID" value="MRS61650.1"/>
    <property type="molecule type" value="Genomic_DNA"/>
</dbReference>
<dbReference type="AlphaFoldDB" id="A0A7K0EIH6"/>
<reference evidence="3 4" key="1">
    <citation type="journal article" date="2018" name="Antonie Van Leeuwenhoek">
        <title>Larkinella terrae sp. nov., isolated from soil on Jeju Island, South Korea.</title>
        <authorList>
            <person name="Ten L.N."/>
            <person name="Jeon J."/>
            <person name="Park S.J."/>
            <person name="Park S."/>
            <person name="Lee S.Y."/>
            <person name="Kim M.K."/>
            <person name="Jung H.Y."/>
        </authorList>
    </citation>
    <scope>NUCLEOTIDE SEQUENCE [LARGE SCALE GENOMIC DNA]</scope>
    <source>
        <strain evidence="3 4">KCTC 52001</strain>
    </source>
</reference>
<dbReference type="SUPFAM" id="SSF52172">
    <property type="entry name" value="CheY-like"/>
    <property type="match status" value="1"/>
</dbReference>
<dbReference type="OrthoDB" id="958605at2"/>
<evidence type="ECO:0000313" key="4">
    <source>
        <dbReference type="Proteomes" id="UP000441754"/>
    </source>
</evidence>
<dbReference type="RefSeq" id="WP_154175038.1">
    <property type="nucleotide sequence ID" value="NZ_WJXZ01000005.1"/>
</dbReference>
<comment type="caution">
    <text evidence="3">The sequence shown here is derived from an EMBL/GenBank/DDBJ whole genome shotgun (WGS) entry which is preliminary data.</text>
</comment>
<dbReference type="Pfam" id="PF00072">
    <property type="entry name" value="Response_reg"/>
    <property type="match status" value="1"/>
</dbReference>
<name>A0A7K0EIH6_9BACT</name>
<feature type="domain" description="Response regulatory" evidence="2">
    <location>
        <begin position="15"/>
        <end position="141"/>
    </location>
</feature>
<gene>
    <name evidence="3" type="ORF">GJJ30_10155</name>
</gene>